<dbReference type="Proteomes" id="UP000639403">
    <property type="component" value="Unassembled WGS sequence"/>
</dbReference>
<dbReference type="PANTHER" id="PTHR38645">
    <property type="entry name" value="CHROMOSOME 9, WHOLE GENOME SHOTGUN SEQUENCE"/>
    <property type="match status" value="1"/>
</dbReference>
<dbReference type="PANTHER" id="PTHR38645:SF1">
    <property type="entry name" value="YALI0F12243P"/>
    <property type="match status" value="1"/>
</dbReference>
<protein>
    <submittedName>
        <fullName evidence="2">Uncharacterized protein</fullName>
    </submittedName>
</protein>
<evidence type="ECO:0000313" key="2">
    <source>
        <dbReference type="EMBL" id="KAF9806679.1"/>
    </source>
</evidence>
<feature type="region of interest" description="Disordered" evidence="1">
    <location>
        <begin position="97"/>
        <end position="157"/>
    </location>
</feature>
<evidence type="ECO:0000256" key="1">
    <source>
        <dbReference type="SAM" id="MobiDB-lite"/>
    </source>
</evidence>
<accession>A0A8H7NVX4</accession>
<name>A0A8H7NVX4_9APHY</name>
<gene>
    <name evidence="2" type="ORF">IEO21_08597</name>
</gene>
<proteinExistence type="predicted"/>
<dbReference type="EMBL" id="JADOXO010000319">
    <property type="protein sequence ID" value="KAF9806679.1"/>
    <property type="molecule type" value="Genomic_DNA"/>
</dbReference>
<dbReference type="AlphaFoldDB" id="A0A8H7NVX4"/>
<reference evidence="2" key="2">
    <citation type="journal article" name="Front. Microbiol.">
        <title>Degradative Capacity of Two Strains of Rhodonia placenta: From Phenotype to Genotype.</title>
        <authorList>
            <person name="Kolle M."/>
            <person name="Horta M.A.C."/>
            <person name="Nowrousian M."/>
            <person name="Ohm R.A."/>
            <person name="Benz J.P."/>
            <person name="Pilgard A."/>
        </authorList>
    </citation>
    <scope>NUCLEOTIDE SEQUENCE</scope>
    <source>
        <strain evidence="2">FPRL280</strain>
    </source>
</reference>
<sequence>MDSLNNLANSLPPSNLANAEKELTNNFKSAALALTTLYRSSRRTSKRAYNAGYATACQDLLLMIQQGVSTGESTDSDGPGMTIGRIMDYIEARLDAIKSREEEEDEDEEKDRERDRAKPAAGPSAPARVVSLPAAAPPRHKDLVSAIHPCAHRPERA</sequence>
<comment type="caution">
    <text evidence="2">The sequence shown here is derived from an EMBL/GenBank/DDBJ whole genome shotgun (WGS) entry which is preliminary data.</text>
</comment>
<evidence type="ECO:0000313" key="3">
    <source>
        <dbReference type="Proteomes" id="UP000639403"/>
    </source>
</evidence>
<organism evidence="2 3">
    <name type="scientific">Rhodonia placenta</name>
    <dbReference type="NCBI Taxonomy" id="104341"/>
    <lineage>
        <taxon>Eukaryota</taxon>
        <taxon>Fungi</taxon>
        <taxon>Dikarya</taxon>
        <taxon>Basidiomycota</taxon>
        <taxon>Agaricomycotina</taxon>
        <taxon>Agaricomycetes</taxon>
        <taxon>Polyporales</taxon>
        <taxon>Adustoporiaceae</taxon>
        <taxon>Rhodonia</taxon>
    </lineage>
</organism>
<reference evidence="2" key="1">
    <citation type="submission" date="2020-11" db="EMBL/GenBank/DDBJ databases">
        <authorList>
            <person name="Koelle M."/>
            <person name="Horta M.A.C."/>
            <person name="Nowrousian M."/>
            <person name="Ohm R.A."/>
            <person name="Benz P."/>
            <person name="Pilgard A."/>
        </authorList>
    </citation>
    <scope>NUCLEOTIDE SEQUENCE</scope>
    <source>
        <strain evidence="2">FPRL280</strain>
    </source>
</reference>